<feature type="compositionally biased region" description="Basic and acidic residues" evidence="1">
    <location>
        <begin position="115"/>
        <end position="159"/>
    </location>
</feature>
<gene>
    <name evidence="2" type="ORF">SAMN05444487_11847</name>
</gene>
<dbReference type="RefSeq" id="WP_091742640.1">
    <property type="nucleotide sequence ID" value="NZ_FNNQ01000018.1"/>
</dbReference>
<dbReference type="STRING" id="1048340.SAMN05444487_11847"/>
<dbReference type="OrthoDB" id="7365718at2"/>
<sequence length="296" mass="33936">MARKRMMDPNFWMDEKVGMVDPMARLTFMGLISQADDEGRMGGHPALIKSQVFPYDAQITPDQVREWLGYLEEKELIQQYTVAGQLYISLPNFLKHQKINRPTPSKLPGPEQTETEDKKQLTESSVRDHEPIMEPSRPIEVEENRKEEKGSRKEHPSTTADWLHDLESDMHPDAKQVADHYAKRRETLVVGSKDFTLIETFFDQHTIPLADVITGIDYAFDHYKPATRGGGIKSFNYCIPIILEQYDLKNLPVPMPRGKPIQPAVNVPNSEETRAQIDELLSRRSQLQKERVAGAR</sequence>
<dbReference type="Proteomes" id="UP000198534">
    <property type="component" value="Unassembled WGS sequence"/>
</dbReference>
<evidence type="ECO:0000256" key="1">
    <source>
        <dbReference type="SAM" id="MobiDB-lite"/>
    </source>
</evidence>
<keyword evidence="3" id="KW-1185">Reference proteome</keyword>
<protein>
    <submittedName>
        <fullName evidence="2">Uncharacterized protein</fullName>
    </submittedName>
</protein>
<name>A0A1H3BVG3_9BACL</name>
<dbReference type="AlphaFoldDB" id="A0A1H3BVG3"/>
<accession>A0A1H3BVG3</accession>
<feature type="region of interest" description="Disordered" evidence="1">
    <location>
        <begin position="99"/>
        <end position="159"/>
    </location>
</feature>
<proteinExistence type="predicted"/>
<evidence type="ECO:0000313" key="2">
    <source>
        <dbReference type="EMBL" id="SDX45816.1"/>
    </source>
</evidence>
<dbReference type="EMBL" id="FNNQ01000018">
    <property type="protein sequence ID" value="SDX45816.1"/>
    <property type="molecule type" value="Genomic_DNA"/>
</dbReference>
<organism evidence="2 3">
    <name type="scientific">Marininema mesophilum</name>
    <dbReference type="NCBI Taxonomy" id="1048340"/>
    <lineage>
        <taxon>Bacteria</taxon>
        <taxon>Bacillati</taxon>
        <taxon>Bacillota</taxon>
        <taxon>Bacilli</taxon>
        <taxon>Bacillales</taxon>
        <taxon>Thermoactinomycetaceae</taxon>
        <taxon>Marininema</taxon>
    </lineage>
</organism>
<evidence type="ECO:0000313" key="3">
    <source>
        <dbReference type="Proteomes" id="UP000198534"/>
    </source>
</evidence>
<reference evidence="2 3" key="1">
    <citation type="submission" date="2016-10" db="EMBL/GenBank/DDBJ databases">
        <authorList>
            <person name="de Groot N.N."/>
        </authorList>
    </citation>
    <scope>NUCLEOTIDE SEQUENCE [LARGE SCALE GENOMIC DNA]</scope>
    <source>
        <strain evidence="2 3">DSM 45610</strain>
    </source>
</reference>